<dbReference type="InterPro" id="IPR000253">
    <property type="entry name" value="FHA_dom"/>
</dbReference>
<feature type="region of interest" description="Disordered" evidence="1">
    <location>
        <begin position="209"/>
        <end position="298"/>
    </location>
</feature>
<protein>
    <submittedName>
        <fullName evidence="3">FHA domain-containing protein</fullName>
    </submittedName>
</protein>
<evidence type="ECO:0000313" key="4">
    <source>
        <dbReference type="Proteomes" id="UP000284605"/>
    </source>
</evidence>
<dbReference type="Pfam" id="PF00498">
    <property type="entry name" value="FHA"/>
    <property type="match status" value="1"/>
</dbReference>
<comment type="caution">
    <text evidence="3">The sequence shown here is derived from an EMBL/GenBank/DDBJ whole genome shotgun (WGS) entry which is preliminary data.</text>
</comment>
<feature type="domain" description="FHA" evidence="2">
    <location>
        <begin position="32"/>
        <end position="82"/>
    </location>
</feature>
<dbReference type="InterPro" id="IPR050923">
    <property type="entry name" value="Cell_Proc_Reg/RNA_Proc"/>
</dbReference>
<dbReference type="AlphaFoldDB" id="A0A418WE93"/>
<evidence type="ECO:0000259" key="2">
    <source>
        <dbReference type="PROSITE" id="PS50006"/>
    </source>
</evidence>
<evidence type="ECO:0000256" key="1">
    <source>
        <dbReference type="SAM" id="MobiDB-lite"/>
    </source>
</evidence>
<accession>A0A418WE93</accession>
<dbReference type="Proteomes" id="UP000284605">
    <property type="component" value="Unassembled WGS sequence"/>
</dbReference>
<proteinExistence type="predicted"/>
<gene>
    <name evidence="3" type="ORF">D3874_15865</name>
</gene>
<dbReference type="InterPro" id="IPR008984">
    <property type="entry name" value="SMAD_FHA_dom_sf"/>
</dbReference>
<dbReference type="CDD" id="cd00060">
    <property type="entry name" value="FHA"/>
    <property type="match status" value="1"/>
</dbReference>
<dbReference type="EMBL" id="QYUK01000011">
    <property type="protein sequence ID" value="RJF88306.1"/>
    <property type="molecule type" value="Genomic_DNA"/>
</dbReference>
<reference evidence="3 4" key="1">
    <citation type="submission" date="2018-09" db="EMBL/GenBank/DDBJ databases">
        <authorList>
            <person name="Zhu H."/>
        </authorList>
    </citation>
    <scope>NUCLEOTIDE SEQUENCE [LARGE SCALE GENOMIC DNA]</scope>
    <source>
        <strain evidence="3 4">K1W22B-8</strain>
    </source>
</reference>
<dbReference type="Gene3D" id="2.60.200.20">
    <property type="match status" value="1"/>
</dbReference>
<organism evidence="3 4">
    <name type="scientific">Oleomonas cavernae</name>
    <dbReference type="NCBI Taxonomy" id="2320859"/>
    <lineage>
        <taxon>Bacteria</taxon>
        <taxon>Pseudomonadati</taxon>
        <taxon>Pseudomonadota</taxon>
        <taxon>Alphaproteobacteria</taxon>
        <taxon>Acetobacterales</taxon>
        <taxon>Acetobacteraceae</taxon>
        <taxon>Oleomonas</taxon>
    </lineage>
</organism>
<feature type="compositionally biased region" description="Low complexity" evidence="1">
    <location>
        <begin position="279"/>
        <end position="290"/>
    </location>
</feature>
<dbReference type="PROSITE" id="PS50006">
    <property type="entry name" value="FHA_DOMAIN"/>
    <property type="match status" value="1"/>
</dbReference>
<dbReference type="PANTHER" id="PTHR23308">
    <property type="entry name" value="NUCLEAR INHIBITOR OF PROTEIN PHOSPHATASE-1"/>
    <property type="match status" value="1"/>
</dbReference>
<dbReference type="SMART" id="SM00240">
    <property type="entry name" value="FHA"/>
    <property type="match status" value="1"/>
</dbReference>
<feature type="region of interest" description="Disordered" evidence="1">
    <location>
        <begin position="137"/>
        <end position="195"/>
    </location>
</feature>
<name>A0A418WE93_9PROT</name>
<evidence type="ECO:0000313" key="3">
    <source>
        <dbReference type="EMBL" id="RJF88306.1"/>
    </source>
</evidence>
<sequence length="310" mass="33834">MAVEEFMPLVLTFTGTPPDGLPPRYVVPPSGAAIGRGQANDFVLPDPEQKLSRRHCEVRPERGGWLLFDNSTNGTFLNDQPERLDPRVPVLLQNGDSIILGGYVLVVVIEPDPVAEPDYPMPVEQAAADLNAGRFDDFDRLRNDPGGGAGPVDDPFAAFDIEPPPGGGSAPPSDFRLDSAVSQDPPPSRQSDLYQVGRVDPAADFSAETEDPFAAFDLEAPPPGSGAQADHADHGAVQFKPPPARRDVIPKIGWTSPNRSPRQSPRLSPSPSPPRCRCRAAAATTTASMRWTRRRPCRRRHRCRRWCRRS</sequence>
<feature type="compositionally biased region" description="Low complexity" evidence="1">
    <location>
        <begin position="255"/>
        <end position="267"/>
    </location>
</feature>
<dbReference type="SUPFAM" id="SSF49879">
    <property type="entry name" value="SMAD/FHA domain"/>
    <property type="match status" value="1"/>
</dbReference>
<keyword evidence="4" id="KW-1185">Reference proteome</keyword>